<dbReference type="InterPro" id="IPR022030">
    <property type="entry name" value="SF3A1_dom"/>
</dbReference>
<dbReference type="EMBL" id="JAEPRD010000071">
    <property type="protein sequence ID" value="KAG2201418.1"/>
    <property type="molecule type" value="Genomic_DNA"/>
</dbReference>
<dbReference type="GO" id="GO:0005686">
    <property type="term" value="C:U2 snRNP"/>
    <property type="evidence" value="ECO:0007669"/>
    <property type="project" value="TreeGrafter"/>
</dbReference>
<comment type="caution">
    <text evidence="10">The sequence shown here is derived from an EMBL/GenBank/DDBJ whole genome shotgun (WGS) entry which is preliminary data.</text>
</comment>
<comment type="subcellular location">
    <subcellularLocation>
        <location evidence="1">Nucleus</location>
    </subcellularLocation>
</comment>
<dbReference type="SUPFAM" id="SSF54236">
    <property type="entry name" value="Ubiquitin-like"/>
    <property type="match status" value="1"/>
</dbReference>
<gene>
    <name evidence="10" type="ORF">INT47_001467</name>
</gene>
<evidence type="ECO:0000313" key="10">
    <source>
        <dbReference type="EMBL" id="KAG2201418.1"/>
    </source>
</evidence>
<dbReference type="GO" id="GO:0000381">
    <property type="term" value="P:regulation of alternative mRNA splicing, via spliceosome"/>
    <property type="evidence" value="ECO:0007669"/>
    <property type="project" value="TreeGrafter"/>
</dbReference>
<dbReference type="FunFam" id="1.10.10.790:FF:000001">
    <property type="entry name" value="Splicing factor 3a, subunit 1"/>
    <property type="match status" value="1"/>
</dbReference>
<evidence type="ECO:0000256" key="3">
    <source>
        <dbReference type="ARBA" id="ARBA00022728"/>
    </source>
</evidence>
<dbReference type="PANTHER" id="PTHR15316:SF1">
    <property type="entry name" value="SPLICING FACTOR 3A SUBUNIT 1"/>
    <property type="match status" value="1"/>
</dbReference>
<evidence type="ECO:0000256" key="7">
    <source>
        <dbReference type="SAM" id="MobiDB-lite"/>
    </source>
</evidence>
<feature type="region of interest" description="Disordered" evidence="7">
    <location>
        <begin position="566"/>
        <end position="591"/>
    </location>
</feature>
<evidence type="ECO:0000256" key="6">
    <source>
        <dbReference type="ARBA" id="ARBA00023242"/>
    </source>
</evidence>
<evidence type="ECO:0000259" key="9">
    <source>
        <dbReference type="PROSITE" id="PS50128"/>
    </source>
</evidence>
<dbReference type="GO" id="GO:0045292">
    <property type="term" value="P:mRNA cis splicing, via spliceosome"/>
    <property type="evidence" value="ECO:0007669"/>
    <property type="project" value="InterPro"/>
</dbReference>
<dbReference type="Proteomes" id="UP000603453">
    <property type="component" value="Unassembled WGS sequence"/>
</dbReference>
<keyword evidence="4" id="KW-0677">Repeat</keyword>
<keyword evidence="6" id="KW-0539">Nucleus</keyword>
<dbReference type="Gene3D" id="3.10.20.90">
    <property type="entry name" value="Phosphatidylinositol 3-kinase Catalytic Subunit, Chain A, domain 1"/>
    <property type="match status" value="1"/>
</dbReference>
<dbReference type="InterPro" id="IPR045146">
    <property type="entry name" value="SF3A1"/>
</dbReference>
<evidence type="ECO:0000313" key="11">
    <source>
        <dbReference type="Proteomes" id="UP000603453"/>
    </source>
</evidence>
<dbReference type="CDD" id="cd01800">
    <property type="entry name" value="Ubl_SF3a120"/>
    <property type="match status" value="1"/>
</dbReference>
<evidence type="ECO:0000256" key="2">
    <source>
        <dbReference type="ARBA" id="ARBA00022664"/>
    </source>
</evidence>
<dbReference type="OrthoDB" id="447637at2759"/>
<sequence length="682" mass="76538">MSMMDIDQQGPTESSGDGQAATGIIYPPPDIRKMIDKAAANLATKGPELENHIRETNKDGRFNFLNPHDPYYAYYRFKYQEVKDGKTPQNNGYAQESNQDMPMEQAVRAAPKEPEPFEFSANMPSMSAQDLDIMKLTAQFAARNGRAFIGQLAQRESRNYQFDFLRPSHSLFPYFTELVKQYTKVFLPPKDLGEKLKTNITDKYHILERVKERVEWVVWQEAEKKKKNDEDEKERIAYASIDWHDFVVVETVEFTDADEKSDLPPPMSLSELENMSLAQKRLASMPEAAEVENNSQPDDVDMDQSDDEGQQPHVQAPKIPDTTSSSAPIKIRADYKPKLYGTTPTKGPSATALCPRCGEAIPVHELDEHMRIELLDPKWKDQKMAMEAKQRDSNLLQEGNDIAKILKNISGLRPDIFGSDEMDAYKKIKEQEEEAKKKDRVTWDGHTATMGLANQRAQKTSIEDQIAQMHRRIGATGEDIGPQIPGQQQQQHQQQHQQQQNVYAQGMPPPSAFSAPQYYTPEQQTFSNQVPGMYNISNGGNMPMNNGPPPSAAPITPNITPAVRKMDDSETPVSATGPDKKPRVEPEQEWQSPQIPTFSIIIQTPSMPDKPEWNLTGANITVAGLTPTTLISTLKDRIASQIGMPVGKQKLSAASTVLNNSKTLSFYGIGEGYVLALEVRKR</sequence>
<feature type="domain" description="SURP motif" evidence="9">
    <location>
        <begin position="133"/>
        <end position="175"/>
    </location>
</feature>
<evidence type="ECO:0008006" key="12">
    <source>
        <dbReference type="Google" id="ProtNLM"/>
    </source>
</evidence>
<dbReference type="Pfam" id="PF12230">
    <property type="entry name" value="PRP21_like_P"/>
    <property type="match status" value="1"/>
</dbReference>
<dbReference type="SMART" id="SM00648">
    <property type="entry name" value="SWAP"/>
    <property type="match status" value="2"/>
</dbReference>
<dbReference type="InterPro" id="IPR035563">
    <property type="entry name" value="SF3As1_ubi"/>
</dbReference>
<evidence type="ECO:0000256" key="5">
    <source>
        <dbReference type="ARBA" id="ARBA00023187"/>
    </source>
</evidence>
<proteinExistence type="predicted"/>
<organism evidence="10 11">
    <name type="scientific">Mucor saturninus</name>
    <dbReference type="NCBI Taxonomy" id="64648"/>
    <lineage>
        <taxon>Eukaryota</taxon>
        <taxon>Fungi</taxon>
        <taxon>Fungi incertae sedis</taxon>
        <taxon>Mucoromycota</taxon>
        <taxon>Mucoromycotina</taxon>
        <taxon>Mucoromycetes</taxon>
        <taxon>Mucorales</taxon>
        <taxon>Mucorineae</taxon>
        <taxon>Mucoraceae</taxon>
        <taxon>Mucor</taxon>
    </lineage>
</organism>
<dbReference type="InterPro" id="IPR029071">
    <property type="entry name" value="Ubiquitin-like_domsf"/>
</dbReference>
<dbReference type="InterPro" id="IPR000061">
    <property type="entry name" value="Surp"/>
</dbReference>
<dbReference type="AlphaFoldDB" id="A0A8H7R145"/>
<evidence type="ECO:0000256" key="4">
    <source>
        <dbReference type="ARBA" id="ARBA00022737"/>
    </source>
</evidence>
<feature type="compositionally biased region" description="Low complexity" evidence="7">
    <location>
        <begin position="480"/>
        <end position="500"/>
    </location>
</feature>
<dbReference type="FunFam" id="1.10.10.790:FF:000002">
    <property type="entry name" value="Splicing factor 3A subunit 1"/>
    <property type="match status" value="1"/>
</dbReference>
<dbReference type="Pfam" id="PF01805">
    <property type="entry name" value="Surp"/>
    <property type="match status" value="2"/>
</dbReference>
<dbReference type="Pfam" id="PF00240">
    <property type="entry name" value="ubiquitin"/>
    <property type="match status" value="1"/>
</dbReference>
<reference evidence="10" key="1">
    <citation type="submission" date="2020-12" db="EMBL/GenBank/DDBJ databases">
        <title>Metabolic potential, ecology and presence of endohyphal bacteria is reflected in genomic diversity of Mucoromycotina.</title>
        <authorList>
            <person name="Muszewska A."/>
            <person name="Okrasinska A."/>
            <person name="Steczkiewicz K."/>
            <person name="Drgas O."/>
            <person name="Orlowska M."/>
            <person name="Perlinska-Lenart U."/>
            <person name="Aleksandrzak-Piekarczyk T."/>
            <person name="Szatraj K."/>
            <person name="Zielenkiewicz U."/>
            <person name="Pilsyk S."/>
            <person name="Malc E."/>
            <person name="Mieczkowski P."/>
            <person name="Kruszewska J.S."/>
            <person name="Biernat P."/>
            <person name="Pawlowska J."/>
        </authorList>
    </citation>
    <scope>NUCLEOTIDE SEQUENCE</scope>
    <source>
        <strain evidence="10">WA0000017839</strain>
    </source>
</reference>
<feature type="compositionally biased region" description="Acidic residues" evidence="7">
    <location>
        <begin position="298"/>
        <end position="309"/>
    </location>
</feature>
<dbReference type="GO" id="GO:0003723">
    <property type="term" value="F:RNA binding"/>
    <property type="evidence" value="ECO:0007669"/>
    <property type="project" value="InterPro"/>
</dbReference>
<keyword evidence="2" id="KW-0507">mRNA processing</keyword>
<evidence type="ECO:0000259" key="8">
    <source>
        <dbReference type="PROSITE" id="PS50053"/>
    </source>
</evidence>
<dbReference type="InterPro" id="IPR000626">
    <property type="entry name" value="Ubiquitin-like_dom"/>
</dbReference>
<keyword evidence="5" id="KW-0508">mRNA splicing</keyword>
<evidence type="ECO:0000256" key="1">
    <source>
        <dbReference type="ARBA" id="ARBA00004123"/>
    </source>
</evidence>
<dbReference type="Gene3D" id="1.10.10.790">
    <property type="entry name" value="Surp module"/>
    <property type="match status" value="2"/>
</dbReference>
<dbReference type="PANTHER" id="PTHR15316">
    <property type="entry name" value="SPLICEOSOME ASSOCIATED PROTEIN 114/SWAP SPLICING FACTOR-RELATED"/>
    <property type="match status" value="1"/>
</dbReference>
<dbReference type="PROSITE" id="PS50053">
    <property type="entry name" value="UBIQUITIN_2"/>
    <property type="match status" value="1"/>
</dbReference>
<dbReference type="SUPFAM" id="SSF109905">
    <property type="entry name" value="Surp module (SWAP domain)"/>
    <property type="match status" value="2"/>
</dbReference>
<dbReference type="GO" id="GO:0071004">
    <property type="term" value="C:U2-type prespliceosome"/>
    <property type="evidence" value="ECO:0007669"/>
    <property type="project" value="TreeGrafter"/>
</dbReference>
<accession>A0A8H7R145</accession>
<feature type="region of interest" description="Disordered" evidence="7">
    <location>
        <begin position="476"/>
        <end position="517"/>
    </location>
</feature>
<feature type="domain" description="SURP motif" evidence="9">
    <location>
        <begin position="34"/>
        <end position="75"/>
    </location>
</feature>
<keyword evidence="11" id="KW-1185">Reference proteome</keyword>
<protein>
    <recommendedName>
        <fullName evidence="12">Splicing factor 3A subunit 1</fullName>
    </recommendedName>
</protein>
<dbReference type="GO" id="GO:0071013">
    <property type="term" value="C:catalytic step 2 spliceosome"/>
    <property type="evidence" value="ECO:0007669"/>
    <property type="project" value="TreeGrafter"/>
</dbReference>
<feature type="region of interest" description="Disordered" evidence="7">
    <location>
        <begin position="1"/>
        <end position="28"/>
    </location>
</feature>
<feature type="domain" description="Ubiquitin-like" evidence="8">
    <location>
        <begin position="598"/>
        <end position="682"/>
    </location>
</feature>
<name>A0A8H7R145_9FUNG</name>
<dbReference type="InterPro" id="IPR035967">
    <property type="entry name" value="SWAP/Surp_sf"/>
</dbReference>
<feature type="region of interest" description="Disordered" evidence="7">
    <location>
        <begin position="282"/>
        <end position="330"/>
    </location>
</feature>
<dbReference type="PROSITE" id="PS50128">
    <property type="entry name" value="SURP"/>
    <property type="match status" value="2"/>
</dbReference>
<dbReference type="SMART" id="SM00213">
    <property type="entry name" value="UBQ"/>
    <property type="match status" value="1"/>
</dbReference>
<keyword evidence="3" id="KW-0747">Spliceosome</keyword>